<dbReference type="RefSeq" id="WP_130441882.1">
    <property type="nucleotide sequence ID" value="NZ_SHKR01000011.1"/>
</dbReference>
<dbReference type="EMBL" id="SHKR01000011">
    <property type="protein sequence ID" value="RZU19773.1"/>
    <property type="molecule type" value="Genomic_DNA"/>
</dbReference>
<gene>
    <name evidence="2" type="ORF">EV645_1991</name>
</gene>
<keyword evidence="3" id="KW-1185">Reference proteome</keyword>
<evidence type="ECO:0000313" key="3">
    <source>
        <dbReference type="Proteomes" id="UP000292027"/>
    </source>
</evidence>
<organism evidence="2 3">
    <name type="scientific">Kribbella rubisoli</name>
    <dbReference type="NCBI Taxonomy" id="3075929"/>
    <lineage>
        <taxon>Bacteria</taxon>
        <taxon>Bacillati</taxon>
        <taxon>Actinomycetota</taxon>
        <taxon>Actinomycetes</taxon>
        <taxon>Propionibacteriales</taxon>
        <taxon>Kribbellaceae</taxon>
        <taxon>Kribbella</taxon>
    </lineage>
</organism>
<feature type="transmembrane region" description="Helical" evidence="1">
    <location>
        <begin position="7"/>
        <end position="26"/>
    </location>
</feature>
<comment type="caution">
    <text evidence="2">The sequence shown here is derived from an EMBL/GenBank/DDBJ whole genome shotgun (WGS) entry which is preliminary data.</text>
</comment>
<accession>A0A4Q7XAD6</accession>
<evidence type="ECO:0000256" key="1">
    <source>
        <dbReference type="SAM" id="Phobius"/>
    </source>
</evidence>
<dbReference type="OrthoDB" id="3830292at2"/>
<dbReference type="InterPro" id="IPR025323">
    <property type="entry name" value="DUF4229"/>
</dbReference>
<keyword evidence="1" id="KW-0472">Membrane</keyword>
<reference evidence="2 3" key="1">
    <citation type="journal article" date="2015" name="Stand. Genomic Sci.">
        <title>Genomic Encyclopedia of Bacterial and Archaeal Type Strains, Phase III: the genomes of soil and plant-associated and newly described type strains.</title>
        <authorList>
            <person name="Whitman W.B."/>
            <person name="Woyke T."/>
            <person name="Klenk H.P."/>
            <person name="Zhou Y."/>
            <person name="Lilburn T.G."/>
            <person name="Beck B.J."/>
            <person name="De Vos P."/>
            <person name="Vandamme P."/>
            <person name="Eisen J.A."/>
            <person name="Garrity G."/>
            <person name="Hugenholtz P."/>
            <person name="Kyrpides N.C."/>
        </authorList>
    </citation>
    <scope>NUCLEOTIDE SEQUENCE [LARGE SCALE GENOMIC DNA]</scope>
    <source>
        <strain evidence="2 3">VKM Ac-2540</strain>
    </source>
</reference>
<keyword evidence="1" id="KW-0812">Transmembrane</keyword>
<sequence>MKEFAIYTGLRAVLFAVCFGALWLALNNWLTIFPLLLVALILSSILSIFVLRAARERLAGKIETRAANISQRLEQARTAEDDD</sequence>
<name>A0A4Q7XAD6_9ACTN</name>
<protein>
    <submittedName>
        <fullName evidence="2">Uncharacterized protein DUF4229</fullName>
    </submittedName>
</protein>
<evidence type="ECO:0000313" key="2">
    <source>
        <dbReference type="EMBL" id="RZU19773.1"/>
    </source>
</evidence>
<dbReference type="Pfam" id="PF14012">
    <property type="entry name" value="DUF4229"/>
    <property type="match status" value="1"/>
</dbReference>
<proteinExistence type="predicted"/>
<dbReference type="AlphaFoldDB" id="A0A4Q7XAD6"/>
<keyword evidence="1" id="KW-1133">Transmembrane helix</keyword>
<feature type="transmembrane region" description="Helical" evidence="1">
    <location>
        <begin position="32"/>
        <end position="51"/>
    </location>
</feature>
<dbReference type="Proteomes" id="UP000292027">
    <property type="component" value="Unassembled WGS sequence"/>
</dbReference>